<dbReference type="AlphaFoldDB" id="A0A9P7BB08"/>
<keyword evidence="3" id="KW-1185">Reference proteome</keyword>
<protein>
    <submittedName>
        <fullName evidence="2">Uncharacterized protein</fullName>
    </submittedName>
</protein>
<feature type="region of interest" description="Disordered" evidence="1">
    <location>
        <begin position="178"/>
        <end position="208"/>
    </location>
</feature>
<dbReference type="Proteomes" id="UP000750334">
    <property type="component" value="Unassembled WGS sequence"/>
</dbReference>
<reference evidence="2 3" key="1">
    <citation type="submission" date="2020-11" db="EMBL/GenBank/DDBJ databases">
        <title>Kefir isolates.</title>
        <authorList>
            <person name="Marcisauskas S."/>
            <person name="Kim Y."/>
            <person name="Blasche S."/>
        </authorList>
    </citation>
    <scope>NUCLEOTIDE SEQUENCE [LARGE SCALE GENOMIC DNA]</scope>
    <source>
        <strain evidence="2 3">OG2</strain>
    </source>
</reference>
<feature type="compositionally biased region" description="Polar residues" evidence="1">
    <location>
        <begin position="45"/>
        <end position="54"/>
    </location>
</feature>
<gene>
    <name evidence="2" type="ORF">C6P45_005204</name>
</gene>
<feature type="region of interest" description="Disordered" evidence="1">
    <location>
        <begin position="10"/>
        <end position="55"/>
    </location>
</feature>
<evidence type="ECO:0000256" key="1">
    <source>
        <dbReference type="SAM" id="MobiDB-lite"/>
    </source>
</evidence>
<evidence type="ECO:0000313" key="3">
    <source>
        <dbReference type="Proteomes" id="UP000750334"/>
    </source>
</evidence>
<name>A0A9P7BB08_MAUEX</name>
<evidence type="ECO:0000313" key="2">
    <source>
        <dbReference type="EMBL" id="KAG0667929.1"/>
    </source>
</evidence>
<proteinExistence type="predicted"/>
<organism evidence="2 3">
    <name type="scientific">Maudiozyma exigua</name>
    <name type="common">Yeast</name>
    <name type="synonym">Kazachstania exigua</name>
    <dbReference type="NCBI Taxonomy" id="34358"/>
    <lineage>
        <taxon>Eukaryota</taxon>
        <taxon>Fungi</taxon>
        <taxon>Dikarya</taxon>
        <taxon>Ascomycota</taxon>
        <taxon>Saccharomycotina</taxon>
        <taxon>Saccharomycetes</taxon>
        <taxon>Saccharomycetales</taxon>
        <taxon>Saccharomycetaceae</taxon>
        <taxon>Maudiozyma</taxon>
    </lineage>
</organism>
<sequence length="230" mass="26635">MTSNFRIFKNTKNTQSEDFINLSEPPKPKDSPMLSFEGGLFHTDNGPNDNSSHLSRAPLLFPRRRSTNYMDALTTKEKQKNKDKLFNSVGENIRSFRKDQHVKRSQRRKSLLSGMDFQDTRHDIQTSNVTSDDNNSIGEYTTKHHDMGDYIQRPQSPEYSPVPNASLFKKQYRTDINNEEIDTSGNNQEGSDSEDDISARRPASTGRKLSFEYEDFKKDIYNKLNFFDKN</sequence>
<dbReference type="EMBL" id="PUHR01000086">
    <property type="protein sequence ID" value="KAG0667929.1"/>
    <property type="molecule type" value="Genomic_DNA"/>
</dbReference>
<accession>A0A9P7BB08</accession>
<comment type="caution">
    <text evidence="2">The sequence shown here is derived from an EMBL/GenBank/DDBJ whole genome shotgun (WGS) entry which is preliminary data.</text>
</comment>
<dbReference type="OrthoDB" id="4058540at2759"/>